<evidence type="ECO:0000259" key="2">
    <source>
        <dbReference type="Pfam" id="PF04235"/>
    </source>
</evidence>
<reference evidence="3 4" key="1">
    <citation type="submission" date="2020-07" db="EMBL/GenBank/DDBJ databases">
        <title>Sequencing the genomes of 1000 actinobacteria strains.</title>
        <authorList>
            <person name="Klenk H.-P."/>
        </authorList>
    </citation>
    <scope>NUCLEOTIDE SEQUENCE [LARGE SCALE GENOMIC DNA]</scope>
    <source>
        <strain evidence="3 4">DSM 44121</strain>
    </source>
</reference>
<dbReference type="PANTHER" id="PTHR30590">
    <property type="entry name" value="INNER MEMBRANE PROTEIN"/>
    <property type="match status" value="1"/>
</dbReference>
<dbReference type="EMBL" id="JACGWV010000001">
    <property type="protein sequence ID" value="MBA8808571.1"/>
    <property type="molecule type" value="Genomic_DNA"/>
</dbReference>
<feature type="transmembrane region" description="Helical" evidence="1">
    <location>
        <begin position="100"/>
        <end position="119"/>
    </location>
</feature>
<feature type="transmembrane region" description="Helical" evidence="1">
    <location>
        <begin position="195"/>
        <end position="215"/>
    </location>
</feature>
<feature type="transmembrane region" description="Helical" evidence="1">
    <location>
        <begin position="290"/>
        <end position="309"/>
    </location>
</feature>
<keyword evidence="1" id="KW-0472">Membrane</keyword>
<feature type="domain" description="DUF418" evidence="2">
    <location>
        <begin position="192"/>
        <end position="332"/>
    </location>
</feature>
<dbReference type="Pfam" id="PF04235">
    <property type="entry name" value="DUF418"/>
    <property type="match status" value="1"/>
</dbReference>
<accession>A0A7W3PEA7</accession>
<keyword evidence="1" id="KW-0812">Transmembrane</keyword>
<feature type="transmembrane region" description="Helical" evidence="1">
    <location>
        <begin position="64"/>
        <end position="88"/>
    </location>
</feature>
<feature type="transmembrane region" description="Helical" evidence="1">
    <location>
        <begin position="267"/>
        <end position="284"/>
    </location>
</feature>
<feature type="transmembrane region" description="Helical" evidence="1">
    <location>
        <begin position="25"/>
        <end position="43"/>
    </location>
</feature>
<feature type="transmembrane region" description="Helical" evidence="1">
    <location>
        <begin position="126"/>
        <end position="147"/>
    </location>
</feature>
<dbReference type="AlphaFoldDB" id="A0A7W3PEA7"/>
<dbReference type="InterPro" id="IPR007349">
    <property type="entry name" value="DUF418"/>
</dbReference>
<comment type="caution">
    <text evidence="3">The sequence shown here is derived from an EMBL/GenBank/DDBJ whole genome shotgun (WGS) entry which is preliminary data.</text>
</comment>
<gene>
    <name evidence="3" type="ORF">FHX71_002513</name>
</gene>
<dbReference type="PANTHER" id="PTHR30590:SF2">
    <property type="entry name" value="INNER MEMBRANE PROTEIN"/>
    <property type="match status" value="1"/>
</dbReference>
<feature type="transmembrane region" description="Helical" evidence="1">
    <location>
        <begin position="159"/>
        <end position="183"/>
    </location>
</feature>
<evidence type="ECO:0000313" key="3">
    <source>
        <dbReference type="EMBL" id="MBA8808571.1"/>
    </source>
</evidence>
<proteinExistence type="predicted"/>
<dbReference type="Proteomes" id="UP000540568">
    <property type="component" value="Unassembled WGS sequence"/>
</dbReference>
<keyword evidence="1" id="KW-1133">Transmembrane helix</keyword>
<keyword evidence="4" id="KW-1185">Reference proteome</keyword>
<protein>
    <submittedName>
        <fullName evidence="3">Putative membrane protein YeiB</fullName>
    </submittedName>
</protein>
<feature type="transmembrane region" description="Helical" evidence="1">
    <location>
        <begin position="227"/>
        <end position="247"/>
    </location>
</feature>
<evidence type="ECO:0000256" key="1">
    <source>
        <dbReference type="SAM" id="Phobius"/>
    </source>
</evidence>
<name>A0A7W3PEA7_9MICO</name>
<dbReference type="RefSeq" id="WP_182616669.1">
    <property type="nucleotide sequence ID" value="NZ_BAAATF010000003.1"/>
</dbReference>
<dbReference type="InterPro" id="IPR052529">
    <property type="entry name" value="Bact_Transport_Assoc"/>
</dbReference>
<sequence length="353" mass="37122">MSAPAAAAAAPSLTGARPRWQFLDSLRGFAVLGILLVNAVDITRLGMARVMEGGAPIQDPVLDALYLTVQTRFVPIFVFLFGISLWIVLDGARARSARPALVLVRRLVALSVIGGLLMLVYPGNVLIEYGIVGLLMLPVVAFLPRWVTLAGGAVLTVVAYAAFGGGLPSVPGLILLGAGAAAYGLPRALESSGRTVAIVFASAAVLTGPALFWQLTTSSGDPRFSTAGSVAGLVMAVFYTTGLALLWRTPARRAIAAFFEPLGRMALTNYVGAAVVVALVAQVVDFGHTTSAAPVVALALGLIVVQSVLSRLWLKHFVYGPVEWLWRTATWLRPAAMRRRARVVEPAPATEAS</sequence>
<evidence type="ECO:0000313" key="4">
    <source>
        <dbReference type="Proteomes" id="UP000540568"/>
    </source>
</evidence>
<organism evidence="3 4">
    <name type="scientific">Promicromonospora sukumoe</name>
    <dbReference type="NCBI Taxonomy" id="88382"/>
    <lineage>
        <taxon>Bacteria</taxon>
        <taxon>Bacillati</taxon>
        <taxon>Actinomycetota</taxon>
        <taxon>Actinomycetes</taxon>
        <taxon>Micrococcales</taxon>
        <taxon>Promicromonosporaceae</taxon>
        <taxon>Promicromonospora</taxon>
    </lineage>
</organism>